<dbReference type="GO" id="GO:0000162">
    <property type="term" value="P:L-tryptophan biosynthetic process"/>
    <property type="evidence" value="ECO:0007669"/>
    <property type="project" value="TreeGrafter"/>
</dbReference>
<accession>A0AA48HYI9</accession>
<dbReference type="Gene3D" id="3.40.50.880">
    <property type="match status" value="1"/>
</dbReference>
<dbReference type="InterPro" id="IPR029062">
    <property type="entry name" value="Class_I_gatase-like"/>
</dbReference>
<dbReference type="SUPFAM" id="SSF52317">
    <property type="entry name" value="Class I glutamine amidotransferase-like"/>
    <property type="match status" value="1"/>
</dbReference>
<dbReference type="Proteomes" id="UP001333710">
    <property type="component" value="Chromosome"/>
</dbReference>
<name>A0AA48HYI9_9ALTE</name>
<keyword evidence="1 3" id="KW-0315">Glutamine amidotransferase</keyword>
<evidence type="ECO:0000256" key="1">
    <source>
        <dbReference type="ARBA" id="ARBA00022962"/>
    </source>
</evidence>
<dbReference type="Pfam" id="PF00117">
    <property type="entry name" value="GATase"/>
    <property type="match status" value="1"/>
</dbReference>
<dbReference type="AlphaFoldDB" id="A0AA48HYI9"/>
<dbReference type="GO" id="GO:0004049">
    <property type="term" value="F:anthranilate synthase activity"/>
    <property type="evidence" value="ECO:0007669"/>
    <property type="project" value="TreeGrafter"/>
</dbReference>
<reference evidence="3" key="1">
    <citation type="submission" date="2023-01" db="EMBL/GenBank/DDBJ databases">
        <title>Complete genome sequence of Planctobacterium marinum strain Dej080120_11.</title>
        <authorList>
            <person name="Ueki S."/>
            <person name="Maruyama F."/>
        </authorList>
    </citation>
    <scope>NUCLEOTIDE SEQUENCE</scope>
    <source>
        <strain evidence="3">Dej080120_11</strain>
    </source>
</reference>
<dbReference type="CDD" id="cd01743">
    <property type="entry name" value="GATase1_Anthranilate_Synthase"/>
    <property type="match status" value="1"/>
</dbReference>
<dbReference type="PANTHER" id="PTHR43418">
    <property type="entry name" value="MULTIFUNCTIONAL TRYPTOPHAN BIOSYNTHESIS PROTEIN-RELATED"/>
    <property type="match status" value="1"/>
</dbReference>
<sequence length="198" mass="21693">MRILLLDNFDSFTFNLARYFEELDCEVEVVRNNQITVAEVRRLKPELIVISPGPCSPDEAGISLSLVDELAGSVPIFGVCLGHQVIAQVFGCQVGRASKVMHGKVSEISHTGHQMFCGVPEKFAVTRYHSLVVSETTIPKEFEISAVVHSSNSVAPEVMAIAHKALPLWGVQFHPESHLTEHGHQILQNILNLSQGGS</sequence>
<dbReference type="InterPro" id="IPR050472">
    <property type="entry name" value="Anth_synth/Amidotransfase"/>
</dbReference>
<dbReference type="GO" id="GO:0005829">
    <property type="term" value="C:cytosol"/>
    <property type="evidence" value="ECO:0007669"/>
    <property type="project" value="TreeGrafter"/>
</dbReference>
<dbReference type="PANTHER" id="PTHR43418:SF4">
    <property type="entry name" value="MULTIFUNCTIONAL TRYPTOPHAN BIOSYNTHESIS PROTEIN"/>
    <property type="match status" value="1"/>
</dbReference>
<dbReference type="KEGG" id="pmaw:MACH26_37240"/>
<dbReference type="PRINTS" id="PR00097">
    <property type="entry name" value="ANTSNTHASEII"/>
</dbReference>
<proteinExistence type="predicted"/>
<evidence type="ECO:0000313" key="4">
    <source>
        <dbReference type="Proteomes" id="UP001333710"/>
    </source>
</evidence>
<dbReference type="EMBL" id="AP027272">
    <property type="protein sequence ID" value="BDX08203.1"/>
    <property type="molecule type" value="Genomic_DNA"/>
</dbReference>
<dbReference type="PROSITE" id="PS51273">
    <property type="entry name" value="GATASE_TYPE_1"/>
    <property type="match status" value="1"/>
</dbReference>
<protein>
    <submittedName>
        <fullName evidence="3">Glutamine amidotransferase</fullName>
    </submittedName>
</protein>
<dbReference type="InterPro" id="IPR006221">
    <property type="entry name" value="TrpG/PapA_dom"/>
</dbReference>
<dbReference type="PRINTS" id="PR00099">
    <property type="entry name" value="CPSGATASE"/>
</dbReference>
<feature type="domain" description="Glutamine amidotransferase" evidence="2">
    <location>
        <begin position="4"/>
        <end position="190"/>
    </location>
</feature>
<gene>
    <name evidence="3" type="primary">pabA</name>
    <name evidence="3" type="ORF">MACH26_37240</name>
</gene>
<dbReference type="RefSeq" id="WP_338294280.1">
    <property type="nucleotide sequence ID" value="NZ_AP027272.1"/>
</dbReference>
<dbReference type="NCBIfam" id="TIGR00566">
    <property type="entry name" value="trpG_papA"/>
    <property type="match status" value="1"/>
</dbReference>
<dbReference type="FunFam" id="3.40.50.880:FF:000003">
    <property type="entry name" value="Anthranilate synthase component II"/>
    <property type="match status" value="1"/>
</dbReference>
<keyword evidence="4" id="KW-1185">Reference proteome</keyword>
<evidence type="ECO:0000313" key="3">
    <source>
        <dbReference type="EMBL" id="BDX08203.1"/>
    </source>
</evidence>
<dbReference type="PRINTS" id="PR00096">
    <property type="entry name" value="GATASE"/>
</dbReference>
<organism evidence="3 4">
    <name type="scientific">Planctobacterium marinum</name>
    <dbReference type="NCBI Taxonomy" id="1631968"/>
    <lineage>
        <taxon>Bacteria</taxon>
        <taxon>Pseudomonadati</taxon>
        <taxon>Pseudomonadota</taxon>
        <taxon>Gammaproteobacteria</taxon>
        <taxon>Alteromonadales</taxon>
        <taxon>Alteromonadaceae</taxon>
        <taxon>Planctobacterium</taxon>
    </lineage>
</organism>
<dbReference type="InterPro" id="IPR017926">
    <property type="entry name" value="GATASE"/>
</dbReference>
<evidence type="ECO:0000259" key="2">
    <source>
        <dbReference type="Pfam" id="PF00117"/>
    </source>
</evidence>